<dbReference type="GO" id="GO:0016757">
    <property type="term" value="F:glycosyltransferase activity"/>
    <property type="evidence" value="ECO:0007669"/>
    <property type="project" value="UniProtKB-KW"/>
</dbReference>
<sequence length="366" mass="40147">MRIAYVISTLDRCGPVNVLYDIISNLPSQYETTIFTLANEPKSSRINDFRQIGCHVYCICNSRIKSMLVGSKLLSKALDSFRPDIVHAHGFRAYLICRGLNYSTVATVHNCIYEDFLTSYGERQARWMTRKEIAALREFDALVACSASNAEFLKREYGLACECVHNGVDQNRFISLDANDRRNLRRELGIEPGRTLLVTTGGCSEWKGTLPLVSGFNSALADSNASAELHVFGQGPLFEECRGMRLDNVYFHGFDPNVVPWLQAADLFVSASRSEGMPLAVLEALSCGCPALLSDIAPHREIADAVTGQGCVQLFDATDEASCAKGITGVLAAIPERPQSVACFGAKEMADGYATIYKNLSKKVSL</sequence>
<dbReference type="AlphaFoldDB" id="A0AA43U8H2"/>
<dbReference type="Pfam" id="PF13439">
    <property type="entry name" value="Glyco_transf_4"/>
    <property type="match status" value="1"/>
</dbReference>
<keyword evidence="1 4" id="KW-0328">Glycosyltransferase</keyword>
<evidence type="ECO:0000313" key="5">
    <source>
        <dbReference type="Proteomes" id="UP001168575"/>
    </source>
</evidence>
<dbReference type="EMBL" id="JAUMVS010000002">
    <property type="protein sequence ID" value="MDO4841095.1"/>
    <property type="molecule type" value="Genomic_DNA"/>
</dbReference>
<keyword evidence="2 4" id="KW-0808">Transferase</keyword>
<reference evidence="4" key="1">
    <citation type="submission" date="2023-07" db="EMBL/GenBank/DDBJ databases">
        <title>Between Cages and Wild: Unraveling the Impact of Captivity on Animal Microbiomes and Antimicrobial Resistance.</title>
        <authorList>
            <person name="Schmartz G.P."/>
            <person name="Rehner J."/>
            <person name="Schuff M.J."/>
            <person name="Becker S.L."/>
            <person name="Kravczyk M."/>
            <person name="Gurevich A."/>
            <person name="Francke R."/>
            <person name="Mueller R."/>
            <person name="Keller V."/>
            <person name="Keller A."/>
        </authorList>
    </citation>
    <scope>NUCLEOTIDE SEQUENCE</scope>
    <source>
        <strain evidence="4">S12M_St_49</strain>
    </source>
</reference>
<name>A0AA43U8H2_9ACTN</name>
<comment type="caution">
    <text evidence="4">The sequence shown here is derived from an EMBL/GenBank/DDBJ whole genome shotgun (WGS) entry which is preliminary data.</text>
</comment>
<dbReference type="InterPro" id="IPR028098">
    <property type="entry name" value="Glyco_trans_4-like_N"/>
</dbReference>
<organism evidence="4 5">
    <name type="scientific">Phoenicibacter congonensis</name>
    <dbReference type="NCBI Taxonomy" id="1944646"/>
    <lineage>
        <taxon>Bacteria</taxon>
        <taxon>Bacillati</taxon>
        <taxon>Actinomycetota</taxon>
        <taxon>Coriobacteriia</taxon>
        <taxon>Eggerthellales</taxon>
        <taxon>Eggerthellaceae</taxon>
        <taxon>Phoenicibacter</taxon>
    </lineage>
</organism>
<dbReference type="Proteomes" id="UP001168575">
    <property type="component" value="Unassembled WGS sequence"/>
</dbReference>
<dbReference type="PANTHER" id="PTHR45947">
    <property type="entry name" value="SULFOQUINOVOSYL TRANSFERASE SQD2"/>
    <property type="match status" value="1"/>
</dbReference>
<dbReference type="EC" id="2.4.-.-" evidence="4"/>
<dbReference type="SUPFAM" id="SSF53756">
    <property type="entry name" value="UDP-Glycosyltransferase/glycogen phosphorylase"/>
    <property type="match status" value="1"/>
</dbReference>
<keyword evidence="5" id="KW-1185">Reference proteome</keyword>
<dbReference type="Gene3D" id="3.40.50.2000">
    <property type="entry name" value="Glycogen Phosphorylase B"/>
    <property type="match status" value="2"/>
</dbReference>
<accession>A0AA43U8H2</accession>
<dbReference type="InterPro" id="IPR050194">
    <property type="entry name" value="Glycosyltransferase_grp1"/>
</dbReference>
<feature type="domain" description="Glycosyltransferase subfamily 4-like N-terminal" evidence="3">
    <location>
        <begin position="14"/>
        <end position="172"/>
    </location>
</feature>
<protein>
    <submittedName>
        <fullName evidence="4">Glycosyltransferase family 4 protein</fullName>
        <ecNumber evidence="4">2.4.-.-</ecNumber>
    </submittedName>
</protein>
<evidence type="ECO:0000256" key="2">
    <source>
        <dbReference type="ARBA" id="ARBA00022679"/>
    </source>
</evidence>
<dbReference type="GO" id="GO:1901137">
    <property type="term" value="P:carbohydrate derivative biosynthetic process"/>
    <property type="evidence" value="ECO:0007669"/>
    <property type="project" value="UniProtKB-ARBA"/>
</dbReference>
<proteinExistence type="predicted"/>
<evidence type="ECO:0000259" key="3">
    <source>
        <dbReference type="Pfam" id="PF13439"/>
    </source>
</evidence>
<evidence type="ECO:0000313" key="4">
    <source>
        <dbReference type="EMBL" id="MDO4841095.1"/>
    </source>
</evidence>
<dbReference type="Pfam" id="PF13692">
    <property type="entry name" value="Glyco_trans_1_4"/>
    <property type="match status" value="1"/>
</dbReference>
<evidence type="ECO:0000256" key="1">
    <source>
        <dbReference type="ARBA" id="ARBA00022676"/>
    </source>
</evidence>
<gene>
    <name evidence="4" type="ORF">Q3982_00250</name>
</gene>
<dbReference type="CDD" id="cd03801">
    <property type="entry name" value="GT4_PimA-like"/>
    <property type="match status" value="1"/>
</dbReference>
<dbReference type="PANTHER" id="PTHR45947:SF3">
    <property type="entry name" value="SULFOQUINOVOSYL TRANSFERASE SQD2"/>
    <property type="match status" value="1"/>
</dbReference>